<dbReference type="Proteomes" id="UP001207468">
    <property type="component" value="Unassembled WGS sequence"/>
</dbReference>
<proteinExistence type="predicted"/>
<evidence type="ECO:0000313" key="1">
    <source>
        <dbReference type="EMBL" id="KAI9512895.1"/>
    </source>
</evidence>
<organism evidence="1 2">
    <name type="scientific">Russula earlei</name>
    <dbReference type="NCBI Taxonomy" id="71964"/>
    <lineage>
        <taxon>Eukaryota</taxon>
        <taxon>Fungi</taxon>
        <taxon>Dikarya</taxon>
        <taxon>Basidiomycota</taxon>
        <taxon>Agaricomycotina</taxon>
        <taxon>Agaricomycetes</taxon>
        <taxon>Russulales</taxon>
        <taxon>Russulaceae</taxon>
        <taxon>Russula</taxon>
    </lineage>
</organism>
<gene>
    <name evidence="1" type="ORF">F5148DRAFT_1160584</name>
</gene>
<name>A0ACC0UNK6_9AGAM</name>
<evidence type="ECO:0000313" key="2">
    <source>
        <dbReference type="Proteomes" id="UP001207468"/>
    </source>
</evidence>
<sequence>MRISLVFTIICLAVGIAPSFAIPSHFPRATVPGKKKKEQLRKLTDPSKAEKYQRVLDFQNTQPLKTEFPDDGGTRLNWRVNREPWGSSPTPPPVSVPTRTGPVGKKKKKKLMEDLTDPSKAKTHPEEHVLDISQTARKAQPLKTEFPDDGGTRLAWRVDREPWGSSPTPPPGSVEGTRLDWRVNREPWGSSPTPPPGSVPGPSHQGLGHQEQLPTKPTFPEPGELLQPRYWTT</sequence>
<accession>A0ACC0UNK6</accession>
<comment type="caution">
    <text evidence="1">The sequence shown here is derived from an EMBL/GenBank/DDBJ whole genome shotgun (WGS) entry which is preliminary data.</text>
</comment>
<reference evidence="1" key="1">
    <citation type="submission" date="2021-03" db="EMBL/GenBank/DDBJ databases">
        <title>Evolutionary priming and transition to the ectomycorrhizal habit in an iconic lineage of mushroom-forming fungi: is preadaptation a requirement?</title>
        <authorList>
            <consortium name="DOE Joint Genome Institute"/>
            <person name="Looney B.P."/>
            <person name="Miyauchi S."/>
            <person name="Morin E."/>
            <person name="Drula E."/>
            <person name="Courty P.E."/>
            <person name="Chicoki N."/>
            <person name="Fauchery L."/>
            <person name="Kohler A."/>
            <person name="Kuo A."/>
            <person name="LaButti K."/>
            <person name="Pangilinan J."/>
            <person name="Lipzen A."/>
            <person name="Riley R."/>
            <person name="Andreopoulos W."/>
            <person name="He G."/>
            <person name="Johnson J."/>
            <person name="Barry K.W."/>
            <person name="Grigoriev I.V."/>
            <person name="Nagy L."/>
            <person name="Hibbett D."/>
            <person name="Henrissat B."/>
            <person name="Matheny P.B."/>
            <person name="Labbe J."/>
            <person name="Martin A.F."/>
        </authorList>
    </citation>
    <scope>NUCLEOTIDE SEQUENCE</scope>
    <source>
        <strain evidence="1">BPL698</strain>
    </source>
</reference>
<protein>
    <submittedName>
        <fullName evidence="1">Uncharacterized protein</fullName>
    </submittedName>
</protein>
<dbReference type="EMBL" id="JAGFNK010000005">
    <property type="protein sequence ID" value="KAI9512895.1"/>
    <property type="molecule type" value="Genomic_DNA"/>
</dbReference>
<keyword evidence="2" id="KW-1185">Reference proteome</keyword>